<reference evidence="9" key="1">
    <citation type="submission" date="2016-10" db="EMBL/GenBank/DDBJ databases">
        <authorList>
            <person name="Varghese N."/>
            <person name="Submissions S."/>
        </authorList>
    </citation>
    <scope>NUCLEOTIDE SEQUENCE [LARGE SCALE GENOMIC DNA]</scope>
    <source>
        <strain evidence="9">DSM 44675</strain>
    </source>
</reference>
<feature type="transmembrane region" description="Helical" evidence="6">
    <location>
        <begin position="167"/>
        <end position="190"/>
    </location>
</feature>
<feature type="region of interest" description="Disordered" evidence="5">
    <location>
        <begin position="1"/>
        <end position="26"/>
    </location>
</feature>
<evidence type="ECO:0000259" key="7">
    <source>
        <dbReference type="PROSITE" id="PS50850"/>
    </source>
</evidence>
<evidence type="ECO:0000256" key="2">
    <source>
        <dbReference type="ARBA" id="ARBA00022692"/>
    </source>
</evidence>
<dbReference type="InterPro" id="IPR036259">
    <property type="entry name" value="MFS_trans_sf"/>
</dbReference>
<evidence type="ECO:0000256" key="6">
    <source>
        <dbReference type="SAM" id="Phobius"/>
    </source>
</evidence>
<dbReference type="InterPro" id="IPR020846">
    <property type="entry name" value="MFS_dom"/>
</dbReference>
<feature type="transmembrane region" description="Helical" evidence="6">
    <location>
        <begin position="196"/>
        <end position="214"/>
    </location>
</feature>
<feature type="transmembrane region" description="Helical" evidence="6">
    <location>
        <begin position="134"/>
        <end position="155"/>
    </location>
</feature>
<dbReference type="GO" id="GO:0005886">
    <property type="term" value="C:plasma membrane"/>
    <property type="evidence" value="ECO:0007669"/>
    <property type="project" value="UniProtKB-SubCell"/>
</dbReference>
<dbReference type="SUPFAM" id="SSF103473">
    <property type="entry name" value="MFS general substrate transporter"/>
    <property type="match status" value="1"/>
</dbReference>
<dbReference type="PANTHER" id="PTHR23528">
    <property type="match status" value="1"/>
</dbReference>
<dbReference type="Gene3D" id="1.20.1250.20">
    <property type="entry name" value="MFS general substrate transporter like domains"/>
    <property type="match status" value="2"/>
</dbReference>
<protein>
    <submittedName>
        <fullName evidence="8">MFS-type transporter involved in bile tolerance, Atg22 family</fullName>
    </submittedName>
</protein>
<evidence type="ECO:0000256" key="4">
    <source>
        <dbReference type="ARBA" id="ARBA00023136"/>
    </source>
</evidence>
<comment type="subcellular location">
    <subcellularLocation>
        <location evidence="1">Cell membrane</location>
        <topology evidence="1">Multi-pass membrane protein</topology>
    </subcellularLocation>
</comment>
<keyword evidence="4 6" id="KW-0472">Membrane</keyword>
<feature type="transmembrane region" description="Helical" evidence="6">
    <location>
        <begin position="410"/>
        <end position="428"/>
    </location>
</feature>
<dbReference type="PANTHER" id="PTHR23528:SF1">
    <property type="entry name" value="MAJOR FACILITATOR SUPERFAMILY (MFS) PROFILE DOMAIN-CONTAINING PROTEIN"/>
    <property type="match status" value="1"/>
</dbReference>
<dbReference type="GO" id="GO:0022857">
    <property type="term" value="F:transmembrane transporter activity"/>
    <property type="evidence" value="ECO:0007669"/>
    <property type="project" value="InterPro"/>
</dbReference>
<dbReference type="Pfam" id="PF07690">
    <property type="entry name" value="MFS_1"/>
    <property type="match status" value="1"/>
</dbReference>
<feature type="transmembrane region" description="Helical" evidence="6">
    <location>
        <begin position="346"/>
        <end position="366"/>
    </location>
</feature>
<sequence length="434" mass="44749">MSEPHTLPVAVDEGGPGADTPSRGPELREPSGFLAGLALSYFGVYLALMTPVMFALAFKLQHISGSIESATHALGVVAGTGAIVGMIAQPVVGRLSDRTRSSFGRRRPWILGGAVVGAGALGCVGLAHTMPQVLIAWCVAQAGFGAALVAAQATIPDQVPARRLGVVSGITGVTTPLSILAGSALVTVLTGDLLRFLVPGLVAVVLVIPLLVILEDPQLEDTPPRHGVREFLGSIAFNPRRHPNFSWVMASRFLVMFGYAGIGTFFPFFLGQRFQLGETDVAKAILLVNVVSVVCLSMSAPLGGALSDRIGKRRPFVAAAGLIMVLGLLLLAFAPTLGIVVVAQGVIGLGLGAFMSVDQALAVQVLPNPDDNAKDLGLIALAGTLPQSVGPAVAPVVISLGNATALGGYGTWYVLGALTCLAGVFTIYRVRGVR</sequence>
<feature type="transmembrane region" description="Helical" evidence="6">
    <location>
        <begin position="109"/>
        <end position="128"/>
    </location>
</feature>
<dbReference type="EMBL" id="FOAW01000002">
    <property type="protein sequence ID" value="SEK57685.1"/>
    <property type="molecule type" value="Genomic_DNA"/>
</dbReference>
<feature type="domain" description="Major facilitator superfamily (MFS) profile" evidence="7">
    <location>
        <begin position="36"/>
        <end position="434"/>
    </location>
</feature>
<feature type="transmembrane region" description="Helical" evidence="6">
    <location>
        <begin position="70"/>
        <end position="88"/>
    </location>
</feature>
<keyword evidence="3 6" id="KW-1133">Transmembrane helix</keyword>
<feature type="transmembrane region" description="Helical" evidence="6">
    <location>
        <begin position="316"/>
        <end position="340"/>
    </location>
</feature>
<evidence type="ECO:0000256" key="3">
    <source>
        <dbReference type="ARBA" id="ARBA00022989"/>
    </source>
</evidence>
<evidence type="ECO:0000313" key="9">
    <source>
        <dbReference type="Proteomes" id="UP000198677"/>
    </source>
</evidence>
<dbReference type="OrthoDB" id="7584869at2"/>
<dbReference type="Proteomes" id="UP000198677">
    <property type="component" value="Unassembled WGS sequence"/>
</dbReference>
<evidence type="ECO:0000256" key="5">
    <source>
        <dbReference type="SAM" id="MobiDB-lite"/>
    </source>
</evidence>
<dbReference type="AlphaFoldDB" id="A0A1H7IAQ3"/>
<evidence type="ECO:0000313" key="8">
    <source>
        <dbReference type="EMBL" id="SEK57685.1"/>
    </source>
</evidence>
<organism evidence="8 9">
    <name type="scientific">Rhodococcus maanshanensis</name>
    <dbReference type="NCBI Taxonomy" id="183556"/>
    <lineage>
        <taxon>Bacteria</taxon>
        <taxon>Bacillati</taxon>
        <taxon>Actinomycetota</taxon>
        <taxon>Actinomycetes</taxon>
        <taxon>Mycobacteriales</taxon>
        <taxon>Nocardiaceae</taxon>
        <taxon>Rhodococcus</taxon>
    </lineage>
</organism>
<feature type="transmembrane region" description="Helical" evidence="6">
    <location>
        <begin position="282"/>
        <end position="304"/>
    </location>
</feature>
<keyword evidence="9" id="KW-1185">Reference proteome</keyword>
<feature type="transmembrane region" description="Helical" evidence="6">
    <location>
        <begin position="33"/>
        <end position="58"/>
    </location>
</feature>
<accession>A0A1H7IAQ3</accession>
<evidence type="ECO:0000256" key="1">
    <source>
        <dbReference type="ARBA" id="ARBA00004651"/>
    </source>
</evidence>
<proteinExistence type="predicted"/>
<keyword evidence="2 6" id="KW-0812">Transmembrane</keyword>
<dbReference type="RefSeq" id="WP_072751210.1">
    <property type="nucleotide sequence ID" value="NZ_FOAW01000002.1"/>
</dbReference>
<feature type="transmembrane region" description="Helical" evidence="6">
    <location>
        <begin position="378"/>
        <end position="398"/>
    </location>
</feature>
<name>A0A1H7IAQ3_9NOCA</name>
<dbReference type="InterPro" id="IPR011701">
    <property type="entry name" value="MFS"/>
</dbReference>
<gene>
    <name evidence="8" type="ORF">SAMN05444583_102329</name>
</gene>
<feature type="transmembrane region" description="Helical" evidence="6">
    <location>
        <begin position="250"/>
        <end position="270"/>
    </location>
</feature>
<dbReference type="PROSITE" id="PS50850">
    <property type="entry name" value="MFS"/>
    <property type="match status" value="1"/>
</dbReference>